<evidence type="ECO:0000313" key="2">
    <source>
        <dbReference type="Proteomes" id="UP000004946"/>
    </source>
</evidence>
<dbReference type="Proteomes" id="UP000004946">
    <property type="component" value="Chromosome"/>
</dbReference>
<dbReference type="EMBL" id="AEON01000002">
    <property type="protein sequence ID" value="EFT82598.1"/>
    <property type="molecule type" value="Genomic_DNA"/>
</dbReference>
<dbReference type="HOGENOM" id="CLU_103716_0_0_11"/>
<sequence length="184" mass="20329">MAFMTGLAACGSSQESKGGSQPDSSASSTLIPHGWKKFTFKLMGYSVCFPGTPEKDTYKDNGGSYVRYSTVDKNDNINYAVSASQFSSKQTEESKEFSESQRRKVLSNYAHLMGVKEGEYTFTTVDGHTAITYMGHASEDSSVILRRTVVFSPAGFYGLEAFGVPQKEYKQFVDTFQLSEDTQE</sequence>
<evidence type="ECO:0008006" key="3">
    <source>
        <dbReference type="Google" id="ProtNLM"/>
    </source>
</evidence>
<protein>
    <recommendedName>
        <fullName evidence="3">PsbP C-terminal domain-containing protein</fullName>
    </recommendedName>
</protein>
<proteinExistence type="predicted"/>
<organism evidence="1 2">
    <name type="scientific">Parascardovia denticolens DSM 10105 = JCM 12538</name>
    <dbReference type="NCBI Taxonomy" id="864564"/>
    <lineage>
        <taxon>Bacteria</taxon>
        <taxon>Bacillati</taxon>
        <taxon>Actinomycetota</taxon>
        <taxon>Actinomycetes</taxon>
        <taxon>Bifidobacteriales</taxon>
        <taxon>Bifidobacteriaceae</taxon>
        <taxon>Parascardovia</taxon>
    </lineage>
</organism>
<dbReference type="AlphaFoldDB" id="E6K2P4"/>
<gene>
    <name evidence="1" type="ORF">HMPREF0620_1283</name>
</gene>
<dbReference type="eggNOG" id="ENOG50321DU">
    <property type="taxonomic scope" value="Bacteria"/>
</dbReference>
<evidence type="ECO:0000313" key="1">
    <source>
        <dbReference type="EMBL" id="EFT82598.1"/>
    </source>
</evidence>
<comment type="caution">
    <text evidence="1">The sequence shown here is derived from an EMBL/GenBank/DDBJ whole genome shotgun (WGS) entry which is preliminary data.</text>
</comment>
<accession>E6K2P4</accession>
<keyword evidence="2" id="KW-1185">Reference proteome</keyword>
<reference evidence="1 2" key="1">
    <citation type="submission" date="2010-12" db="EMBL/GenBank/DDBJ databases">
        <authorList>
            <person name="Muzny D."/>
            <person name="Qin X."/>
            <person name="Buhay C."/>
            <person name="Dugan-Rocha S."/>
            <person name="Ding Y."/>
            <person name="Chen G."/>
            <person name="Hawes A."/>
            <person name="Holder M."/>
            <person name="Jhangiani S."/>
            <person name="Johnson A."/>
            <person name="Khan Z."/>
            <person name="Li Z."/>
            <person name="Liu W."/>
            <person name="Liu X."/>
            <person name="Perez L."/>
            <person name="Shen H."/>
            <person name="Wang Q."/>
            <person name="Watt J."/>
            <person name="Xi L."/>
            <person name="Xin Y."/>
            <person name="Zhou J."/>
            <person name="Deng J."/>
            <person name="Jiang H."/>
            <person name="Liu Y."/>
            <person name="Qu J."/>
            <person name="Song X.-Z."/>
            <person name="Zhang L."/>
            <person name="Villasana D."/>
            <person name="Johnson A."/>
            <person name="Liu J."/>
            <person name="Liyanage D."/>
            <person name="Lorensuhewa L."/>
            <person name="Robinson T."/>
            <person name="Song A."/>
            <person name="Song B.-B."/>
            <person name="Dinh H."/>
            <person name="Thornton R."/>
            <person name="Coyle M."/>
            <person name="Francisco L."/>
            <person name="Jackson L."/>
            <person name="Javaid M."/>
            <person name="Korchina V."/>
            <person name="Kovar C."/>
            <person name="Mata R."/>
            <person name="Mathew T."/>
            <person name="Ngo R."/>
            <person name="Nguyen L."/>
            <person name="Nguyen N."/>
            <person name="Okwuonu G."/>
            <person name="Ongeri F."/>
            <person name="Pham C."/>
            <person name="Simmons D."/>
            <person name="Wilczek-Boney K."/>
            <person name="Hale W."/>
            <person name="Jakkamsetti A."/>
            <person name="Pham P."/>
            <person name="Ruth R."/>
            <person name="San Lucas F."/>
            <person name="Warren J."/>
            <person name="Zhang J."/>
            <person name="Zhao Z."/>
            <person name="Zhou C."/>
            <person name="Zhu D."/>
            <person name="Lee S."/>
            <person name="Bess C."/>
            <person name="Blankenburg K."/>
            <person name="Forbes L."/>
            <person name="Fu Q."/>
            <person name="Gubbala S."/>
            <person name="Hirani K."/>
            <person name="Jayaseelan J.C."/>
            <person name="Lara F."/>
            <person name="Munidasa M."/>
            <person name="Palculict T."/>
            <person name="Patil S."/>
            <person name="Pu L.-L."/>
            <person name="Saada N."/>
            <person name="Tang L."/>
            <person name="Weissenberger G."/>
            <person name="Zhu Y."/>
            <person name="Hemphill L."/>
            <person name="Shang Y."/>
            <person name="Youmans B."/>
            <person name="Ayvaz T."/>
            <person name="Ross M."/>
            <person name="Santibanez J."/>
            <person name="Aqrawi P."/>
            <person name="Gross S."/>
            <person name="Joshi V."/>
            <person name="Fowler G."/>
            <person name="Nazareth L."/>
            <person name="Reid J."/>
            <person name="Worley K."/>
            <person name="Petrosino J."/>
            <person name="Highlander S."/>
            <person name="Gibbs R."/>
        </authorList>
    </citation>
    <scope>NUCLEOTIDE SEQUENCE [LARGE SCALE GENOMIC DNA]</scope>
    <source>
        <strain evidence="1 2">DSM 10105</strain>
    </source>
</reference>
<name>E6K2P4_PARDN</name>